<evidence type="ECO:0000313" key="1">
    <source>
        <dbReference type="Proteomes" id="UP000504635"/>
    </source>
</evidence>
<dbReference type="RefSeq" id="XP_030760059.1">
    <property type="nucleotide sequence ID" value="XM_030904199.1"/>
</dbReference>
<organism evidence="1 2">
    <name type="scientific">Sitophilus oryzae</name>
    <name type="common">Rice weevil</name>
    <name type="synonym">Curculio oryzae</name>
    <dbReference type="NCBI Taxonomy" id="7048"/>
    <lineage>
        <taxon>Eukaryota</taxon>
        <taxon>Metazoa</taxon>
        <taxon>Ecdysozoa</taxon>
        <taxon>Arthropoda</taxon>
        <taxon>Hexapoda</taxon>
        <taxon>Insecta</taxon>
        <taxon>Pterygota</taxon>
        <taxon>Neoptera</taxon>
        <taxon>Endopterygota</taxon>
        <taxon>Coleoptera</taxon>
        <taxon>Polyphaga</taxon>
        <taxon>Cucujiformia</taxon>
        <taxon>Curculionidae</taxon>
        <taxon>Dryophthorinae</taxon>
        <taxon>Sitophilus</taxon>
    </lineage>
</organism>
<dbReference type="KEGG" id="soy:115885322"/>
<accession>A0A6J2YA27</accession>
<keyword evidence="1" id="KW-1185">Reference proteome</keyword>
<reference evidence="2" key="1">
    <citation type="submission" date="2025-08" db="UniProtKB">
        <authorList>
            <consortium name="RefSeq"/>
        </authorList>
    </citation>
    <scope>IDENTIFICATION</scope>
    <source>
        <tissue evidence="2">Gonads</tissue>
    </source>
</reference>
<name>A0A6J2YA27_SITOR</name>
<dbReference type="AlphaFoldDB" id="A0A6J2YA27"/>
<sequence length="271" mass="30773">MSLRSKKLVAMALHKTESDRSSNEQKLLPLYTEDDIQIGVLEPLSRCPIQDSSSRKCHGEIKPKQKNTDGCFLKVSSHCDGFSIQPSIENERVEVVFYTNNDAYPTDIVTDTDVINDCGDSNKNDSLADTADVSAGTIINNYNFELSTTEDPIANDNNQQQETELDSNGYILEADDLANKILILPELEDQTLVEPIEPIIPSDAIENNADQVMKKHTKKRKLENGRVSTYRWTKRKKLNAQRYNKNIKFKYHVTPINAKRNAQRRSIKIDE</sequence>
<protein>
    <submittedName>
        <fullName evidence="2">Uncharacterized protein LOC115885322</fullName>
    </submittedName>
</protein>
<dbReference type="InParanoid" id="A0A6J2YA27"/>
<proteinExistence type="predicted"/>
<dbReference type="Proteomes" id="UP000504635">
    <property type="component" value="Unplaced"/>
</dbReference>
<gene>
    <name evidence="2" type="primary">LOC115885322</name>
</gene>
<dbReference type="GeneID" id="115885322"/>
<evidence type="ECO:0000313" key="2">
    <source>
        <dbReference type="RefSeq" id="XP_030760059.1"/>
    </source>
</evidence>